<dbReference type="SUPFAM" id="SSF109604">
    <property type="entry name" value="HD-domain/PDEase-like"/>
    <property type="match status" value="1"/>
</dbReference>
<dbReference type="InterPro" id="IPR007685">
    <property type="entry name" value="RelA_SpoT"/>
</dbReference>
<dbReference type="PANTHER" id="PTHR43061:SF1">
    <property type="entry name" value="GTP DIPHOSPHOKINASE RSH1, CHLOROPLASTIC-RELATED"/>
    <property type="match status" value="1"/>
</dbReference>
<dbReference type="PANTHER" id="PTHR43061">
    <property type="entry name" value="GTP DIPHOSPHOKINASE RSH1, CHLOROPLASTIC-RELATED"/>
    <property type="match status" value="1"/>
</dbReference>
<dbReference type="InterPro" id="IPR003607">
    <property type="entry name" value="HD/PDEase_dom"/>
</dbReference>
<evidence type="ECO:0000256" key="2">
    <source>
        <dbReference type="ARBA" id="ARBA00013251"/>
    </source>
</evidence>
<dbReference type="Gene3D" id="1.25.40.10">
    <property type="entry name" value="Tetratricopeptide repeat domain"/>
    <property type="match status" value="1"/>
</dbReference>
<dbReference type="InterPro" id="IPR011990">
    <property type="entry name" value="TPR-like_helical_dom_sf"/>
</dbReference>
<evidence type="ECO:0000313" key="7">
    <source>
        <dbReference type="Proteomes" id="UP001642484"/>
    </source>
</evidence>
<comment type="caution">
    <text evidence="6">The sequence shown here is derived from an EMBL/GenBank/DDBJ whole genome shotgun (WGS) entry which is preliminary data.</text>
</comment>
<dbReference type="SUPFAM" id="SSF81271">
    <property type="entry name" value="TGS-like"/>
    <property type="match status" value="1"/>
</dbReference>
<dbReference type="Proteomes" id="UP001642484">
    <property type="component" value="Unassembled WGS sequence"/>
</dbReference>
<evidence type="ECO:0000256" key="1">
    <source>
        <dbReference type="ARBA" id="ARBA00007476"/>
    </source>
</evidence>
<dbReference type="InterPro" id="IPR012676">
    <property type="entry name" value="TGS-like"/>
</dbReference>
<protein>
    <recommendedName>
        <fullName evidence="2">GTP diphosphokinase</fullName>
        <ecNumber evidence="2">2.7.6.5</ecNumber>
    </recommendedName>
</protein>
<keyword evidence="3" id="KW-0175">Coiled coil</keyword>
<dbReference type="CDD" id="cd05399">
    <property type="entry name" value="NT_Rel-Spo_like"/>
    <property type="match status" value="1"/>
</dbReference>
<dbReference type="SUPFAM" id="SSF81301">
    <property type="entry name" value="Nucleotidyltransferase"/>
    <property type="match status" value="1"/>
</dbReference>
<sequence>MSFQPVPHFAGAKPLSKEIEGRQTGIEPHTAASQRDLFTCVDKQLGAIQRNRGKIRSSLSTTDFLAELSRSQLLQRPQDFTRLLGVLGKRRLWKHAAVALSQMDALCGMQIDVIALGAAVNACAGAGEWAVVLTLLQHSGGWGISPDLRTLNCALRSVERDSWRRGLRFLEFQRRCDLQPDVITYNLLAAGCGHGQWRLVCRYLLDSFHGLVPDVLMLGAALVNFEKAQQWERALRAFKASHLRADTHILNSVASACAAGLQPKLAQSVVKEINKLIVEADVMYLKDVGDLGDCRVSAWPGARRASLQKIKEEREKLEEEKRQFSLASQNVSQNSEELEAAKAAAQWAKDQEMWAKEQANASYWKMRESEQVAEDANQALQRAEWRFNEQLNWARDAEKKVKERAKDSYWKMIEMKQSAEDLQKFSQRVQWQYKETAKELAIKVGQVDTESKAKEKLKEELRKQTQDFAVRKRSAEDDGDARPSSSKGRMIQMDSLGNRLFLRTCEISSAPKHDVCLAKVEDLWQDLEPKLMYLPRDDRLQALSGLCVAALAHKGQKRKSGEPYIVHPVAVAELLAQLKVPVEVIVSGLLHDTVEDNDEIRFEDLESIFGVDVRRIVEGETKASKRTALGGRGNWSRRYTSLFNKLLGNKSPSSLKPDMCKAREQAENLRDMFLAMADDYRVILVKLADRLHNMRTLEHMPEKKQQTIAAETLVVFAQLAHRLGVWLFKTELEDLSFRYLYPLEFRKLNRLLSMRHAQHTSTLQAATRDFSILRQDPVFKKQNVRIEITAREKGLYSLWEKMRRKPKYHNNIDNIDDIIALRIVLDFDQNPGESNDEYAARGARLCNHALALARQLPNWSGGEMLKNYIAFPKPNGYQSLHVTFVHDDAPVPLEIQIRTMRMHEVAEYGMAAHWIYKDEQRGKPYKPKKPSRRVAWLESLADKDWEMRADPQAFVQEVLRDELGKRCFVFLRDGTILNLSRGCTALDAAFKIHSEVGLHMLYPVINDKKVAPFYELQNGDRVNIVTDEDAVPQREWLAYAFLRTTRNKLSAFFRKTTKDKETAVDFAAALATAATAAAALPLVH</sequence>
<gene>
    <name evidence="6" type="ORF">CCMP2556_LOCUS40511</name>
</gene>
<dbReference type="Pfam" id="PF02824">
    <property type="entry name" value="TGS"/>
    <property type="match status" value="1"/>
</dbReference>
<feature type="coiled-coil region" evidence="3">
    <location>
        <begin position="303"/>
        <end position="334"/>
    </location>
</feature>
<evidence type="ECO:0000256" key="3">
    <source>
        <dbReference type="SAM" id="Coils"/>
    </source>
</evidence>
<dbReference type="Pfam" id="PF04607">
    <property type="entry name" value="RelA_SpoT"/>
    <property type="match status" value="1"/>
</dbReference>
<evidence type="ECO:0000259" key="5">
    <source>
        <dbReference type="PROSITE" id="PS51831"/>
    </source>
</evidence>
<dbReference type="Gene3D" id="3.10.20.30">
    <property type="match status" value="1"/>
</dbReference>
<feature type="domain" description="HD" evidence="5">
    <location>
        <begin position="564"/>
        <end position="694"/>
    </location>
</feature>
<dbReference type="SMART" id="SM00954">
    <property type="entry name" value="RelA_SpoT"/>
    <property type="match status" value="1"/>
</dbReference>
<dbReference type="InterPro" id="IPR006674">
    <property type="entry name" value="HD_domain"/>
</dbReference>
<evidence type="ECO:0000256" key="4">
    <source>
        <dbReference type="SAM" id="MobiDB-lite"/>
    </source>
</evidence>
<dbReference type="EC" id="2.7.6.5" evidence="2"/>
<dbReference type="PROSITE" id="PS51831">
    <property type="entry name" value="HD"/>
    <property type="match status" value="1"/>
</dbReference>
<comment type="similarity">
    <text evidence="1">Belongs to the RelA/SpoT family.</text>
</comment>
<dbReference type="Gene3D" id="1.10.3210.10">
    <property type="entry name" value="Hypothetical protein af1432"/>
    <property type="match status" value="1"/>
</dbReference>
<dbReference type="Pfam" id="PF13328">
    <property type="entry name" value="HD_4"/>
    <property type="match status" value="1"/>
</dbReference>
<proteinExistence type="inferred from homology"/>
<feature type="region of interest" description="Disordered" evidence="4">
    <location>
        <begin position="468"/>
        <end position="489"/>
    </location>
</feature>
<dbReference type="InterPro" id="IPR004095">
    <property type="entry name" value="TGS"/>
</dbReference>
<dbReference type="InterPro" id="IPR012675">
    <property type="entry name" value="Beta-grasp_dom_sf"/>
</dbReference>
<evidence type="ECO:0000313" key="6">
    <source>
        <dbReference type="EMBL" id="CAK9083007.1"/>
    </source>
</evidence>
<name>A0ABP0Q435_9DINO</name>
<keyword evidence="7" id="KW-1185">Reference proteome</keyword>
<accession>A0ABP0Q435</accession>
<dbReference type="EMBL" id="CAXAMN010023995">
    <property type="protein sequence ID" value="CAK9083007.1"/>
    <property type="molecule type" value="Genomic_DNA"/>
</dbReference>
<dbReference type="InterPro" id="IPR043519">
    <property type="entry name" value="NT_sf"/>
</dbReference>
<organism evidence="6 7">
    <name type="scientific">Durusdinium trenchii</name>
    <dbReference type="NCBI Taxonomy" id="1381693"/>
    <lineage>
        <taxon>Eukaryota</taxon>
        <taxon>Sar</taxon>
        <taxon>Alveolata</taxon>
        <taxon>Dinophyceae</taxon>
        <taxon>Suessiales</taxon>
        <taxon>Symbiodiniaceae</taxon>
        <taxon>Durusdinium</taxon>
    </lineage>
</organism>
<dbReference type="SMART" id="SM00471">
    <property type="entry name" value="HDc"/>
    <property type="match status" value="1"/>
</dbReference>
<reference evidence="6 7" key="1">
    <citation type="submission" date="2024-02" db="EMBL/GenBank/DDBJ databases">
        <authorList>
            <person name="Chen Y."/>
            <person name="Shah S."/>
            <person name="Dougan E. K."/>
            <person name="Thang M."/>
            <person name="Chan C."/>
        </authorList>
    </citation>
    <scope>NUCLEOTIDE SEQUENCE [LARGE SCALE GENOMIC DNA]</scope>
</reference>
<dbReference type="Gene3D" id="3.30.460.10">
    <property type="entry name" value="Beta Polymerase, domain 2"/>
    <property type="match status" value="1"/>
</dbReference>